<sequence length="65" mass="7413">MYLRKFFTPSKPHLFPSHTLRKLNDRLVDAAGKPGVPKENREAHAASSQLLITVLESRTLQNTHF</sequence>
<dbReference type="EMBL" id="BAABHA010000015">
    <property type="protein sequence ID" value="GAA4392070.1"/>
    <property type="molecule type" value="Genomic_DNA"/>
</dbReference>
<comment type="caution">
    <text evidence="1">The sequence shown here is derived from an EMBL/GenBank/DDBJ whole genome shotgun (WGS) entry which is preliminary data.</text>
</comment>
<gene>
    <name evidence="1" type="ORF">GCM10023186_42120</name>
</gene>
<proteinExistence type="predicted"/>
<organism evidence="1 2">
    <name type="scientific">Hymenobacter koreensis</name>
    <dbReference type="NCBI Taxonomy" id="1084523"/>
    <lineage>
        <taxon>Bacteria</taxon>
        <taxon>Pseudomonadati</taxon>
        <taxon>Bacteroidota</taxon>
        <taxon>Cytophagia</taxon>
        <taxon>Cytophagales</taxon>
        <taxon>Hymenobacteraceae</taxon>
        <taxon>Hymenobacter</taxon>
    </lineage>
</organism>
<protein>
    <recommendedName>
        <fullName evidence="3">Four helix bundle protein</fullName>
    </recommendedName>
</protein>
<dbReference type="RefSeq" id="WP_345227468.1">
    <property type="nucleotide sequence ID" value="NZ_BAABHA010000015.1"/>
</dbReference>
<evidence type="ECO:0008006" key="3">
    <source>
        <dbReference type="Google" id="ProtNLM"/>
    </source>
</evidence>
<accession>A0ABP8JJX1</accession>
<evidence type="ECO:0000313" key="2">
    <source>
        <dbReference type="Proteomes" id="UP001500454"/>
    </source>
</evidence>
<reference evidence="2" key="1">
    <citation type="journal article" date="2019" name="Int. J. Syst. Evol. Microbiol.">
        <title>The Global Catalogue of Microorganisms (GCM) 10K type strain sequencing project: providing services to taxonomists for standard genome sequencing and annotation.</title>
        <authorList>
            <consortium name="The Broad Institute Genomics Platform"/>
            <consortium name="The Broad Institute Genome Sequencing Center for Infectious Disease"/>
            <person name="Wu L."/>
            <person name="Ma J."/>
        </authorList>
    </citation>
    <scope>NUCLEOTIDE SEQUENCE [LARGE SCALE GENOMIC DNA]</scope>
    <source>
        <strain evidence="2">JCM 17924</strain>
    </source>
</reference>
<dbReference type="Proteomes" id="UP001500454">
    <property type="component" value="Unassembled WGS sequence"/>
</dbReference>
<evidence type="ECO:0000313" key="1">
    <source>
        <dbReference type="EMBL" id="GAA4392070.1"/>
    </source>
</evidence>
<name>A0ABP8JJX1_9BACT</name>
<keyword evidence="2" id="KW-1185">Reference proteome</keyword>